<protein>
    <recommendedName>
        <fullName evidence="3">DUF2199 domain-containing protein</fullName>
    </recommendedName>
</protein>
<reference evidence="1 2" key="1">
    <citation type="submission" date="2018-05" db="EMBL/GenBank/DDBJ databases">
        <title>Genetic diversity of glacier-inhabiting Cryobacterium bacteria in China and description of Cryobacterium mengkeensis sp. nov. and Arthrobacter glacialis sp. nov.</title>
        <authorList>
            <person name="Liu Q."/>
            <person name="Xin Y.-H."/>
        </authorList>
    </citation>
    <scope>NUCLEOTIDE SEQUENCE [LARGE SCALE GENOMIC DNA]</scope>
    <source>
        <strain evidence="1 2">SK-1</strain>
    </source>
</reference>
<dbReference type="RefSeq" id="WP_110125533.1">
    <property type="nucleotide sequence ID" value="NZ_QHLY01000005.1"/>
</dbReference>
<name>A0A318A494_9MICO</name>
<dbReference type="OrthoDB" id="9758923at2"/>
<dbReference type="AlphaFoldDB" id="A0A318A494"/>
<accession>A0A318A494</accession>
<evidence type="ECO:0008006" key="3">
    <source>
        <dbReference type="Google" id="ProtNLM"/>
    </source>
</evidence>
<keyword evidence="2" id="KW-1185">Reference proteome</keyword>
<dbReference type="Proteomes" id="UP000246722">
    <property type="component" value="Unassembled WGS sequence"/>
</dbReference>
<evidence type="ECO:0000313" key="1">
    <source>
        <dbReference type="EMBL" id="PXA72010.1"/>
    </source>
</evidence>
<comment type="caution">
    <text evidence="1">The sequence shown here is derived from an EMBL/GenBank/DDBJ whole genome shotgun (WGS) entry which is preliminary data.</text>
</comment>
<dbReference type="EMBL" id="QHLY01000005">
    <property type="protein sequence ID" value="PXA72010.1"/>
    <property type="molecule type" value="Genomic_DNA"/>
</dbReference>
<evidence type="ECO:0000313" key="2">
    <source>
        <dbReference type="Proteomes" id="UP000246722"/>
    </source>
</evidence>
<proteinExistence type="predicted"/>
<gene>
    <name evidence="1" type="ORF">CTB96_03625</name>
</gene>
<sequence length="224" mass="23908">MTAAQATAAPRSFHGYPCRGPGYAQNAYDHLPSAAPWIMLQRCRVCGALWEAADRSYHRLTPTAAQARFPDAVIPAFTLPPAEPADQPLRYWAQLNQGAVYRLYLEVTRSGDPEFWGVLHGGELRPLAALDAGPLELVERERFDELLLAAHGPVAAATVTCALTWGLHPLVLKALDLATVFGDGPAIAAGTSVDEVAAGLVQAVLDTGPLTNEDLLIEGLPLPN</sequence>
<organism evidence="1 2">
    <name type="scientific">Cryobacterium arcticum</name>
    <dbReference type="NCBI Taxonomy" id="670052"/>
    <lineage>
        <taxon>Bacteria</taxon>
        <taxon>Bacillati</taxon>
        <taxon>Actinomycetota</taxon>
        <taxon>Actinomycetes</taxon>
        <taxon>Micrococcales</taxon>
        <taxon>Microbacteriaceae</taxon>
        <taxon>Cryobacterium</taxon>
    </lineage>
</organism>